<dbReference type="AlphaFoldDB" id="A0A3P5XXT4"/>
<dbReference type="GO" id="GO:0015344">
    <property type="term" value="F:siderophore uptake transmembrane transporter activity"/>
    <property type="evidence" value="ECO:0007669"/>
    <property type="project" value="TreeGrafter"/>
</dbReference>
<evidence type="ECO:0000256" key="8">
    <source>
        <dbReference type="ARBA" id="ARBA00023237"/>
    </source>
</evidence>
<dbReference type="GO" id="GO:0009279">
    <property type="term" value="C:cell outer membrane"/>
    <property type="evidence" value="ECO:0007669"/>
    <property type="project" value="UniProtKB-SubCell"/>
</dbReference>
<keyword evidence="4 9" id="KW-1134">Transmembrane beta strand</keyword>
<dbReference type="NCBIfam" id="TIGR01785">
    <property type="entry name" value="TonB-hemin"/>
    <property type="match status" value="1"/>
</dbReference>
<dbReference type="InterPro" id="IPR036942">
    <property type="entry name" value="Beta-barrel_TonB_sf"/>
</dbReference>
<keyword evidence="6" id="KW-0798">TonB box</keyword>
<evidence type="ECO:0000313" key="12">
    <source>
        <dbReference type="EMBL" id="VDC33944.1"/>
    </source>
</evidence>
<feature type="domain" description="TonB-dependent receptor-like beta-barrel" evidence="11">
    <location>
        <begin position="128"/>
        <end position="574"/>
    </location>
</feature>
<name>A0A3P5XXT4_9RHOB</name>
<protein>
    <submittedName>
        <fullName evidence="12">Heme/hemopexin utilization protein C</fullName>
    </submittedName>
</protein>
<comment type="subcellular location">
    <subcellularLocation>
        <location evidence="1 9">Cell outer membrane</location>
        <topology evidence="1 9">Multi-pass membrane protein</topology>
    </subcellularLocation>
</comment>
<evidence type="ECO:0000256" key="2">
    <source>
        <dbReference type="ARBA" id="ARBA00009810"/>
    </source>
</evidence>
<sequence length="603" mass="66389">MANFRTINPDDLLLPGKPLAFMLDTTTGTNAYNHAVNAAVAWRISPDLSVMLGFGDKKIGDYKPGQSGLGDLTALGDTVHIGYNANYDISKMTAQDQSTALFKAVWRLNEATELKFSINGYKSEFDWSTAAEADQYYSRKSIDSRTYALDYTYKPGDPLIDFSAKLYLTTTDNNSYYPYRPATNYCPCTSATELSTLGGFARNTSEFSLGSTEITAHYGFEFLKDTTSGKSTEDTGRDNDQRWFNQESPDADRLLASAFVDLSIRPNQWLDIRPGLRYDYFSLKGSGERLYFPDGPMGIYMPYWGDFNVDRSESRLSPSLNIAVEPKEGLQFYGKYVEGFRPPQIQEAMFSGLHIGATSNLIGLWRFFPNTEIMPETSETYELGANASFDSLIRDGDTLRLKASVFHSRVENYMTIAYVALPNQIPNLMTVGGAFVNTLDPATFKGAELEAAYDTGRFYAGLSYTYLDSDLNTSNIDPYIYGGAVPPSGGSTFTGEVFSLAIPPRHKASLDLGGRFFDDRLTLGTRVHYASASKHGGNESQASSAFVPSHTTIDLYGAWKITDLATASLSITNVTDKAHGDPLATGLVLSPGRTATVSLNMRF</sequence>
<evidence type="ECO:0000256" key="10">
    <source>
        <dbReference type="PROSITE-ProRule" id="PRU10144"/>
    </source>
</evidence>
<evidence type="ECO:0000256" key="3">
    <source>
        <dbReference type="ARBA" id="ARBA00022448"/>
    </source>
</evidence>
<feature type="short sequence motif" description="TonB C-terminal box" evidence="10">
    <location>
        <begin position="586"/>
        <end position="603"/>
    </location>
</feature>
<keyword evidence="13" id="KW-1185">Reference proteome</keyword>
<dbReference type="PANTHER" id="PTHR30069">
    <property type="entry name" value="TONB-DEPENDENT OUTER MEMBRANE RECEPTOR"/>
    <property type="match status" value="1"/>
</dbReference>
<proteinExistence type="inferred from homology"/>
<dbReference type="Pfam" id="PF00593">
    <property type="entry name" value="TonB_dep_Rec_b-barrel"/>
    <property type="match status" value="1"/>
</dbReference>
<dbReference type="Proteomes" id="UP000277498">
    <property type="component" value="Unassembled WGS sequence"/>
</dbReference>
<gene>
    <name evidence="12" type="primary">hxuC</name>
    <name evidence="12" type="ORF">XINFAN_04146</name>
</gene>
<evidence type="ECO:0000256" key="1">
    <source>
        <dbReference type="ARBA" id="ARBA00004571"/>
    </source>
</evidence>
<dbReference type="InterPro" id="IPR000531">
    <property type="entry name" value="Beta-barrel_TonB"/>
</dbReference>
<dbReference type="SUPFAM" id="SSF56935">
    <property type="entry name" value="Porins"/>
    <property type="match status" value="1"/>
</dbReference>
<dbReference type="PROSITE" id="PS52016">
    <property type="entry name" value="TONB_DEPENDENT_REC_3"/>
    <property type="match status" value="1"/>
</dbReference>
<keyword evidence="7 9" id="KW-0472">Membrane</keyword>
<keyword evidence="3 9" id="KW-0813">Transport</keyword>
<comment type="similarity">
    <text evidence="2 9">Belongs to the TonB-dependent receptor family.</text>
</comment>
<evidence type="ECO:0000256" key="9">
    <source>
        <dbReference type="PROSITE-ProRule" id="PRU01360"/>
    </source>
</evidence>
<dbReference type="PROSITE" id="PS01156">
    <property type="entry name" value="TONB_DEPENDENT_REC_2"/>
    <property type="match status" value="1"/>
</dbReference>
<dbReference type="EMBL" id="UXAW01000136">
    <property type="protein sequence ID" value="VDC33944.1"/>
    <property type="molecule type" value="Genomic_DNA"/>
</dbReference>
<organism evidence="12 13">
    <name type="scientific">Pseudogemmobacter humi</name>
    <dbReference type="NCBI Taxonomy" id="2483812"/>
    <lineage>
        <taxon>Bacteria</taxon>
        <taxon>Pseudomonadati</taxon>
        <taxon>Pseudomonadota</taxon>
        <taxon>Alphaproteobacteria</taxon>
        <taxon>Rhodobacterales</taxon>
        <taxon>Paracoccaceae</taxon>
        <taxon>Pseudogemmobacter</taxon>
    </lineage>
</organism>
<dbReference type="PANTHER" id="PTHR30069:SF41">
    <property type="entry name" value="HEME_HEMOPEXIN UTILIZATION PROTEIN C"/>
    <property type="match status" value="1"/>
</dbReference>
<dbReference type="GO" id="GO:0044718">
    <property type="term" value="P:siderophore transmembrane transport"/>
    <property type="evidence" value="ECO:0007669"/>
    <property type="project" value="TreeGrafter"/>
</dbReference>
<reference evidence="12 13" key="1">
    <citation type="submission" date="2018-11" db="EMBL/GenBank/DDBJ databases">
        <authorList>
            <person name="Criscuolo A."/>
        </authorList>
    </citation>
    <scope>NUCLEOTIDE SEQUENCE [LARGE SCALE GENOMIC DNA]</scope>
    <source>
        <strain evidence="12">ACIP111625</strain>
    </source>
</reference>
<evidence type="ECO:0000256" key="7">
    <source>
        <dbReference type="ARBA" id="ARBA00023136"/>
    </source>
</evidence>
<evidence type="ECO:0000259" key="11">
    <source>
        <dbReference type="Pfam" id="PF00593"/>
    </source>
</evidence>
<dbReference type="InterPro" id="IPR039426">
    <property type="entry name" value="TonB-dep_rcpt-like"/>
</dbReference>
<dbReference type="GO" id="GO:0015232">
    <property type="term" value="F:heme transmembrane transporter activity"/>
    <property type="evidence" value="ECO:0007669"/>
    <property type="project" value="InterPro"/>
</dbReference>
<evidence type="ECO:0000313" key="13">
    <source>
        <dbReference type="Proteomes" id="UP000277498"/>
    </source>
</evidence>
<accession>A0A3P5XXT4</accession>
<dbReference type="InterPro" id="IPR010917">
    <property type="entry name" value="TonB_rcpt_CS"/>
</dbReference>
<dbReference type="InterPro" id="IPR011276">
    <property type="entry name" value="TonB_haem/Hb_rcpt"/>
</dbReference>
<evidence type="ECO:0000256" key="4">
    <source>
        <dbReference type="ARBA" id="ARBA00022452"/>
    </source>
</evidence>
<evidence type="ECO:0000256" key="6">
    <source>
        <dbReference type="ARBA" id="ARBA00023077"/>
    </source>
</evidence>
<keyword evidence="8 9" id="KW-0998">Cell outer membrane</keyword>
<keyword evidence="5 9" id="KW-0812">Transmembrane</keyword>
<dbReference type="Gene3D" id="2.40.170.20">
    <property type="entry name" value="TonB-dependent receptor, beta-barrel domain"/>
    <property type="match status" value="1"/>
</dbReference>
<evidence type="ECO:0000256" key="5">
    <source>
        <dbReference type="ARBA" id="ARBA00022692"/>
    </source>
</evidence>